<accession>A0A0A9X207</accession>
<dbReference type="AlphaFoldDB" id="A0A0A9X207"/>
<protein>
    <submittedName>
        <fullName evidence="3">Chymotrypsin-like elastase family member 3A</fullName>
    </submittedName>
</protein>
<feature type="non-terminal residue" evidence="3">
    <location>
        <position position="227"/>
    </location>
</feature>
<dbReference type="InterPro" id="IPR001254">
    <property type="entry name" value="Trypsin_dom"/>
</dbReference>
<name>A0A0A9X207_LYGHE</name>
<evidence type="ECO:0000256" key="1">
    <source>
        <dbReference type="SAM" id="SignalP"/>
    </source>
</evidence>
<organism evidence="3">
    <name type="scientific">Lygus hesperus</name>
    <name type="common">Western plant bug</name>
    <dbReference type="NCBI Taxonomy" id="30085"/>
    <lineage>
        <taxon>Eukaryota</taxon>
        <taxon>Metazoa</taxon>
        <taxon>Ecdysozoa</taxon>
        <taxon>Arthropoda</taxon>
        <taxon>Hexapoda</taxon>
        <taxon>Insecta</taxon>
        <taxon>Pterygota</taxon>
        <taxon>Neoptera</taxon>
        <taxon>Paraneoptera</taxon>
        <taxon>Hemiptera</taxon>
        <taxon>Heteroptera</taxon>
        <taxon>Panheteroptera</taxon>
        <taxon>Cimicomorpha</taxon>
        <taxon>Miridae</taxon>
        <taxon>Mirini</taxon>
        <taxon>Lygus</taxon>
    </lineage>
</organism>
<dbReference type="GO" id="GO:0006508">
    <property type="term" value="P:proteolysis"/>
    <property type="evidence" value="ECO:0007669"/>
    <property type="project" value="InterPro"/>
</dbReference>
<dbReference type="Pfam" id="PF00089">
    <property type="entry name" value="Trypsin"/>
    <property type="match status" value="1"/>
</dbReference>
<evidence type="ECO:0000313" key="3">
    <source>
        <dbReference type="EMBL" id="JAG12828.1"/>
    </source>
</evidence>
<dbReference type="SUPFAM" id="SSF50494">
    <property type="entry name" value="Trypsin-like serine proteases"/>
    <property type="match status" value="1"/>
</dbReference>
<dbReference type="InterPro" id="IPR043504">
    <property type="entry name" value="Peptidase_S1_PA_chymotrypsin"/>
</dbReference>
<evidence type="ECO:0000313" key="4">
    <source>
        <dbReference type="EMBL" id="JAG50337.1"/>
    </source>
</evidence>
<proteinExistence type="predicted"/>
<dbReference type="Gene3D" id="2.40.10.10">
    <property type="entry name" value="Trypsin-like serine proteases"/>
    <property type="match status" value="1"/>
</dbReference>
<feature type="domain" description="Peptidase S1" evidence="2">
    <location>
        <begin position="75"/>
        <end position="105"/>
    </location>
</feature>
<evidence type="ECO:0000259" key="2">
    <source>
        <dbReference type="Pfam" id="PF00089"/>
    </source>
</evidence>
<feature type="signal peptide" evidence="1">
    <location>
        <begin position="1"/>
        <end position="21"/>
    </location>
</feature>
<keyword evidence="1" id="KW-0732">Signal</keyword>
<dbReference type="EMBL" id="GBRD01015489">
    <property type="protein sequence ID" value="JAG50337.1"/>
    <property type="molecule type" value="Transcribed_RNA"/>
</dbReference>
<dbReference type="GO" id="GO:0004252">
    <property type="term" value="F:serine-type endopeptidase activity"/>
    <property type="evidence" value="ECO:0007669"/>
    <property type="project" value="InterPro"/>
</dbReference>
<reference evidence="3" key="1">
    <citation type="journal article" date="2014" name="PLoS ONE">
        <title>Transcriptome-Based Identification of ABC Transporters in the Western Tarnished Plant Bug Lygus hesperus.</title>
        <authorList>
            <person name="Hull J.J."/>
            <person name="Chaney K."/>
            <person name="Geib S.M."/>
            <person name="Fabrick J.A."/>
            <person name="Brent C.S."/>
            <person name="Walsh D."/>
            <person name="Lavine L.C."/>
        </authorList>
    </citation>
    <scope>NUCLEOTIDE SEQUENCE</scope>
</reference>
<gene>
    <name evidence="3" type="primary">CELA3A</name>
    <name evidence="3" type="ORF">CM83_1364</name>
</gene>
<sequence>MDWSILLALWTSLHLWCCVDSENYAERKNNGRFKRIINGLPLSSHDQLNTHYMVSIKTFYGCESAMEAKEKAQCASYYHKCGGALIAPDFVVTACHCMVDETYYVSGAPLRPFDVTFDDFTSSTTTDPSGTVEPVYVEAQPLHPILNTMSLWMGSVDNNNMPQRRFARSFFPHRLCTTREVHVLARNDPDVFMYLFKNYPLVQDIGLVRVWEPFDLNQDVKLVPLKL</sequence>
<dbReference type="EMBL" id="GBHO01030776">
    <property type="protein sequence ID" value="JAG12828.1"/>
    <property type="molecule type" value="Transcribed_RNA"/>
</dbReference>
<reference evidence="4" key="3">
    <citation type="submission" date="2014-09" db="EMBL/GenBank/DDBJ databases">
        <authorList>
            <person name="Magalhaes I.L.F."/>
            <person name="Oliveira U."/>
            <person name="Santos F.R."/>
            <person name="Vidigal T.H.D.A."/>
            <person name="Brescovit A.D."/>
            <person name="Santos A.J."/>
        </authorList>
    </citation>
    <scope>NUCLEOTIDE SEQUENCE</scope>
</reference>
<feature type="chain" id="PRO_5015033770" evidence="1">
    <location>
        <begin position="22"/>
        <end position="227"/>
    </location>
</feature>
<dbReference type="InterPro" id="IPR009003">
    <property type="entry name" value="Peptidase_S1_PA"/>
</dbReference>
<reference evidence="3" key="2">
    <citation type="submission" date="2014-07" db="EMBL/GenBank/DDBJ databases">
        <authorList>
            <person name="Hull J."/>
        </authorList>
    </citation>
    <scope>NUCLEOTIDE SEQUENCE</scope>
</reference>